<dbReference type="AlphaFoldDB" id="A0A397ICD1"/>
<reference evidence="3 4" key="1">
    <citation type="submission" date="2018-08" db="EMBL/GenBank/DDBJ databases">
        <title>Genome and evolution of the arbuscular mycorrhizal fungus Diversispora epigaea (formerly Glomus versiforme) and its bacterial endosymbionts.</title>
        <authorList>
            <person name="Sun X."/>
            <person name="Fei Z."/>
            <person name="Harrison M."/>
        </authorList>
    </citation>
    <scope>NUCLEOTIDE SEQUENCE [LARGE SCALE GENOMIC DNA]</scope>
    <source>
        <strain evidence="3 4">IT104</strain>
    </source>
</reference>
<dbReference type="Proteomes" id="UP000266861">
    <property type="component" value="Unassembled WGS sequence"/>
</dbReference>
<dbReference type="SUPFAM" id="SSF54695">
    <property type="entry name" value="POZ domain"/>
    <property type="match status" value="1"/>
</dbReference>
<name>A0A397ICD1_9GLOM</name>
<feature type="domain" description="TLDc" evidence="2">
    <location>
        <begin position="298"/>
        <end position="480"/>
    </location>
</feature>
<comment type="caution">
    <text evidence="3">The sequence shown here is derived from an EMBL/GenBank/DDBJ whole genome shotgun (WGS) entry which is preliminary data.</text>
</comment>
<evidence type="ECO:0000313" key="4">
    <source>
        <dbReference type="Proteomes" id="UP000266861"/>
    </source>
</evidence>
<keyword evidence="4" id="KW-1185">Reference proteome</keyword>
<protein>
    <recommendedName>
        <fullName evidence="5">BTB domain-containing protein</fullName>
    </recommendedName>
</protein>
<dbReference type="PROSITE" id="PS50097">
    <property type="entry name" value="BTB"/>
    <property type="match status" value="1"/>
</dbReference>
<dbReference type="EMBL" id="PQFF01000243">
    <property type="protein sequence ID" value="RHZ70813.1"/>
    <property type="molecule type" value="Genomic_DNA"/>
</dbReference>
<gene>
    <name evidence="3" type="ORF">Glove_266g24</name>
</gene>
<accession>A0A397ICD1</accession>
<dbReference type="InterPro" id="IPR011705">
    <property type="entry name" value="BACK"/>
</dbReference>
<dbReference type="OrthoDB" id="1022638at2759"/>
<dbReference type="Gene3D" id="3.30.710.10">
    <property type="entry name" value="Potassium Channel Kv1.1, Chain A"/>
    <property type="match status" value="1"/>
</dbReference>
<dbReference type="SMART" id="SM00225">
    <property type="entry name" value="BTB"/>
    <property type="match status" value="1"/>
</dbReference>
<organism evidence="3 4">
    <name type="scientific">Diversispora epigaea</name>
    <dbReference type="NCBI Taxonomy" id="1348612"/>
    <lineage>
        <taxon>Eukaryota</taxon>
        <taxon>Fungi</taxon>
        <taxon>Fungi incertae sedis</taxon>
        <taxon>Mucoromycota</taxon>
        <taxon>Glomeromycotina</taxon>
        <taxon>Glomeromycetes</taxon>
        <taxon>Diversisporales</taxon>
        <taxon>Diversisporaceae</taxon>
        <taxon>Diversispora</taxon>
    </lineage>
</organism>
<feature type="domain" description="BTB" evidence="1">
    <location>
        <begin position="22"/>
        <end position="92"/>
    </location>
</feature>
<proteinExistence type="predicted"/>
<dbReference type="InterPro" id="IPR011333">
    <property type="entry name" value="SKP1/BTB/POZ_sf"/>
</dbReference>
<evidence type="ECO:0000259" key="2">
    <source>
        <dbReference type="PROSITE" id="PS51886"/>
    </source>
</evidence>
<dbReference type="InterPro" id="IPR006571">
    <property type="entry name" value="TLDc_dom"/>
</dbReference>
<dbReference type="GO" id="GO:0005737">
    <property type="term" value="C:cytoplasm"/>
    <property type="evidence" value="ECO:0007669"/>
    <property type="project" value="TreeGrafter"/>
</dbReference>
<dbReference type="PANTHER" id="PTHR46306">
    <property type="entry name" value="BTB/POZ DOMAIN-CONTAINING PROTEIN 9"/>
    <property type="match status" value="1"/>
</dbReference>
<dbReference type="Pfam" id="PF07534">
    <property type="entry name" value="TLD"/>
    <property type="match status" value="1"/>
</dbReference>
<sequence>MSLNFFDKSQNLIELLNDKNDYNVIIEVEKMEKIFTAHSNVLKFRSSYFRRELENIQPNENNIKIIIKSSISAQIFNVILQHIYGGIVDLENCETRFIYDLMLAADEFELEELTNKLETFLIETKGSWLRTYFSHVYHSIFSRNNFKKLKNFCNDIIVKYPKLIFEADDFISLEESALVSLLKRNDLQMEEIKIWGYIIKWGISQNDTLPTNLNDWTTEDFLTINTILQQCLPHIRYFHLSNIEVADKIEPYKKILDKQLWKDINQHLITPGRPVKSIILPPRSVLVTELPPRESFSKIISEEHAAEISMWIDCETTAYNLTNIPYKFELILRGTQDGFAPQTFWNICHGHAYTVVLVKVKGTDEIIGGYNPLVWDKSYKNYKWVETKNSFIFSLKNGNIQNSILSRVKRPKSAIGNRSKSHQKKGGPYFGDFYMYSDKSNFTLDDGCFCSRYGYNYEKPIRSSSSENFSIINYEVFKIVRKTI</sequence>
<evidence type="ECO:0000259" key="1">
    <source>
        <dbReference type="PROSITE" id="PS50097"/>
    </source>
</evidence>
<evidence type="ECO:0000313" key="3">
    <source>
        <dbReference type="EMBL" id="RHZ70813.1"/>
    </source>
</evidence>
<dbReference type="InterPro" id="IPR000210">
    <property type="entry name" value="BTB/POZ_dom"/>
</dbReference>
<evidence type="ECO:0008006" key="5">
    <source>
        <dbReference type="Google" id="ProtNLM"/>
    </source>
</evidence>
<dbReference type="Pfam" id="PF07707">
    <property type="entry name" value="BACK"/>
    <property type="match status" value="1"/>
</dbReference>
<dbReference type="InterPro" id="IPR052407">
    <property type="entry name" value="BTB_POZ_domain_cont_9"/>
</dbReference>
<dbReference type="Gene3D" id="1.25.40.420">
    <property type="match status" value="1"/>
</dbReference>
<dbReference type="PANTHER" id="PTHR46306:SF1">
    <property type="entry name" value="BTB_POZ DOMAIN-CONTAINING PROTEIN 9"/>
    <property type="match status" value="1"/>
</dbReference>
<dbReference type="PROSITE" id="PS51886">
    <property type="entry name" value="TLDC"/>
    <property type="match status" value="1"/>
</dbReference>
<dbReference type="Pfam" id="PF00651">
    <property type="entry name" value="BTB"/>
    <property type="match status" value="1"/>
</dbReference>